<sequence length="93" mass="9935">MRGLFLISLLALAGCWQATQPPVPQYTGTPRERLVQAVEASGCAINPANSARIQQSTGLTEAQIRALVLEEAQAGMVEITGPDTVKIITENCR</sequence>
<evidence type="ECO:0000313" key="2">
    <source>
        <dbReference type="EMBL" id="MFD1913454.1"/>
    </source>
</evidence>
<name>A0ABW4S7B0_9RHOB</name>
<accession>A0ABW4S7B0</accession>
<reference evidence="3" key="1">
    <citation type="journal article" date="2019" name="Int. J. Syst. Evol. Microbiol.">
        <title>The Global Catalogue of Microorganisms (GCM) 10K type strain sequencing project: providing services to taxonomists for standard genome sequencing and annotation.</title>
        <authorList>
            <consortium name="The Broad Institute Genomics Platform"/>
            <consortium name="The Broad Institute Genome Sequencing Center for Infectious Disease"/>
            <person name="Wu L."/>
            <person name="Ma J."/>
        </authorList>
    </citation>
    <scope>NUCLEOTIDE SEQUENCE [LARGE SCALE GENOMIC DNA]</scope>
    <source>
        <strain evidence="3">CGMCC 4.7242</strain>
    </source>
</reference>
<evidence type="ECO:0000313" key="3">
    <source>
        <dbReference type="Proteomes" id="UP001597353"/>
    </source>
</evidence>
<keyword evidence="3" id="KW-1185">Reference proteome</keyword>
<evidence type="ECO:0000256" key="1">
    <source>
        <dbReference type="SAM" id="SignalP"/>
    </source>
</evidence>
<proteinExistence type="predicted"/>
<organism evidence="2 3">
    <name type="scientific">Halodurantibacterium flavum</name>
    <dbReference type="NCBI Taxonomy" id="1382802"/>
    <lineage>
        <taxon>Bacteria</taxon>
        <taxon>Pseudomonadati</taxon>
        <taxon>Pseudomonadota</taxon>
        <taxon>Alphaproteobacteria</taxon>
        <taxon>Rhodobacterales</taxon>
        <taxon>Paracoccaceae</taxon>
        <taxon>Halodurantibacterium</taxon>
    </lineage>
</organism>
<dbReference type="RefSeq" id="WP_390263368.1">
    <property type="nucleotide sequence ID" value="NZ_JBHUGH010000011.1"/>
</dbReference>
<protein>
    <recommendedName>
        <fullName evidence="4">Lipoprotein</fullName>
    </recommendedName>
</protein>
<feature type="chain" id="PRO_5046636819" description="Lipoprotein" evidence="1">
    <location>
        <begin position="19"/>
        <end position="93"/>
    </location>
</feature>
<dbReference type="EMBL" id="JBHUGH010000011">
    <property type="protein sequence ID" value="MFD1913454.1"/>
    <property type="molecule type" value="Genomic_DNA"/>
</dbReference>
<keyword evidence="1" id="KW-0732">Signal</keyword>
<comment type="caution">
    <text evidence="2">The sequence shown here is derived from an EMBL/GenBank/DDBJ whole genome shotgun (WGS) entry which is preliminary data.</text>
</comment>
<gene>
    <name evidence="2" type="ORF">ACFSGJ_14665</name>
</gene>
<feature type="signal peptide" evidence="1">
    <location>
        <begin position="1"/>
        <end position="18"/>
    </location>
</feature>
<dbReference type="Proteomes" id="UP001597353">
    <property type="component" value="Unassembled WGS sequence"/>
</dbReference>
<dbReference type="PROSITE" id="PS51257">
    <property type="entry name" value="PROKAR_LIPOPROTEIN"/>
    <property type="match status" value="1"/>
</dbReference>
<evidence type="ECO:0008006" key="4">
    <source>
        <dbReference type="Google" id="ProtNLM"/>
    </source>
</evidence>